<dbReference type="InterPro" id="IPR013149">
    <property type="entry name" value="ADH-like_C"/>
</dbReference>
<evidence type="ECO:0000313" key="7">
    <source>
        <dbReference type="Proteomes" id="UP001210380"/>
    </source>
</evidence>
<dbReference type="InterPro" id="IPR013154">
    <property type="entry name" value="ADH-like_N"/>
</dbReference>
<evidence type="ECO:0000256" key="1">
    <source>
        <dbReference type="ARBA" id="ARBA00001947"/>
    </source>
</evidence>
<dbReference type="PANTHER" id="PTHR43401">
    <property type="entry name" value="L-THREONINE 3-DEHYDROGENASE"/>
    <property type="match status" value="1"/>
</dbReference>
<dbReference type="SUPFAM" id="SSF50129">
    <property type="entry name" value="GroES-like"/>
    <property type="match status" value="1"/>
</dbReference>
<dbReference type="EMBL" id="JAQGLA010000057">
    <property type="protein sequence ID" value="MDA3629006.1"/>
    <property type="molecule type" value="Genomic_DNA"/>
</dbReference>
<dbReference type="InterPro" id="IPR036291">
    <property type="entry name" value="NAD(P)-bd_dom_sf"/>
</dbReference>
<dbReference type="RefSeq" id="WP_270951958.1">
    <property type="nucleotide sequence ID" value="NZ_JAQGLA010000057.1"/>
</dbReference>
<dbReference type="CDD" id="cd08234">
    <property type="entry name" value="threonine_DH_like"/>
    <property type="match status" value="1"/>
</dbReference>
<dbReference type="Pfam" id="PF08240">
    <property type="entry name" value="ADH_N"/>
    <property type="match status" value="1"/>
</dbReference>
<evidence type="ECO:0000259" key="5">
    <source>
        <dbReference type="SMART" id="SM00829"/>
    </source>
</evidence>
<keyword evidence="7" id="KW-1185">Reference proteome</keyword>
<keyword evidence="2" id="KW-0479">Metal-binding</keyword>
<dbReference type="InterPro" id="IPR050129">
    <property type="entry name" value="Zn_alcohol_dh"/>
</dbReference>
<evidence type="ECO:0000313" key="6">
    <source>
        <dbReference type="EMBL" id="MDA3629006.1"/>
    </source>
</evidence>
<sequence length="338" mass="35386">MKAVVYDGPKSFQITSVPDPEPASDEVLLRVVLAGVCGTDLHLHEGEFGPTYPLIPGHEILGEVVRTGDAVTGLRPGQRVVLDNTTRCGECAACRRGMGHFCRNLAAQGVNRPGGFAEYVTARAANCFAVDDLPPETAVLAEPLACVVHGLDRVALTPGSDVVVFGAGPTGLLLAQLAAHSGAGRVTVAAPTPAKLAKAAEFGVDRTVRLDRSDPSAGLAELRALAPEGFDVVVDATGAVSVLEETFGLVREGGTIVVYGMAAESASWPVPAYEVFRRELTIIGSFAQLHGIERALRVLRSGRVRTDGMITHRFSLDEYPDALAAVADSSCLKAVLAP</sequence>
<comment type="caution">
    <text evidence="6">The sequence shown here is derived from an EMBL/GenBank/DDBJ whole genome shotgun (WGS) entry which is preliminary data.</text>
</comment>
<reference evidence="6 7" key="1">
    <citation type="submission" date="2022-11" db="EMBL/GenBank/DDBJ databases">
        <title>Draft genome sequence of Saccharopolyspora sp. WRP15-2 isolated from rhizosphere soils of wild rice in Thailand.</title>
        <authorList>
            <person name="Duangmal K."/>
            <person name="Kammanee S."/>
            <person name="Muangham S."/>
        </authorList>
    </citation>
    <scope>NUCLEOTIDE SEQUENCE [LARGE SCALE GENOMIC DNA]</scope>
    <source>
        <strain evidence="6 7">WRP15-2</strain>
    </source>
</reference>
<evidence type="ECO:0000256" key="2">
    <source>
        <dbReference type="ARBA" id="ARBA00022723"/>
    </source>
</evidence>
<keyword evidence="4" id="KW-0560">Oxidoreductase</keyword>
<feature type="domain" description="Enoyl reductase (ER)" evidence="5">
    <location>
        <begin position="8"/>
        <end position="336"/>
    </location>
</feature>
<dbReference type="Pfam" id="PF00107">
    <property type="entry name" value="ADH_zinc_N"/>
    <property type="match status" value="1"/>
</dbReference>
<dbReference type="PANTHER" id="PTHR43401:SF2">
    <property type="entry name" value="L-THREONINE 3-DEHYDROGENASE"/>
    <property type="match status" value="1"/>
</dbReference>
<dbReference type="SMART" id="SM00829">
    <property type="entry name" value="PKS_ER"/>
    <property type="match status" value="1"/>
</dbReference>
<dbReference type="InterPro" id="IPR020843">
    <property type="entry name" value="ER"/>
</dbReference>
<proteinExistence type="predicted"/>
<protein>
    <submittedName>
        <fullName evidence="6">Zinc-dependent alcohol dehydrogenase family protein</fullName>
    </submittedName>
</protein>
<keyword evidence="3" id="KW-0862">Zinc</keyword>
<dbReference type="Proteomes" id="UP001210380">
    <property type="component" value="Unassembled WGS sequence"/>
</dbReference>
<evidence type="ECO:0000256" key="3">
    <source>
        <dbReference type="ARBA" id="ARBA00022833"/>
    </source>
</evidence>
<organism evidence="6 7">
    <name type="scientific">Saccharopolyspora oryzae</name>
    <dbReference type="NCBI Taxonomy" id="2997343"/>
    <lineage>
        <taxon>Bacteria</taxon>
        <taxon>Bacillati</taxon>
        <taxon>Actinomycetota</taxon>
        <taxon>Actinomycetes</taxon>
        <taxon>Pseudonocardiales</taxon>
        <taxon>Pseudonocardiaceae</taxon>
        <taxon>Saccharopolyspora</taxon>
    </lineage>
</organism>
<evidence type="ECO:0000256" key="4">
    <source>
        <dbReference type="ARBA" id="ARBA00023002"/>
    </source>
</evidence>
<name>A0ABT4V4W1_9PSEU</name>
<dbReference type="Gene3D" id="3.40.50.720">
    <property type="entry name" value="NAD(P)-binding Rossmann-like Domain"/>
    <property type="match status" value="1"/>
</dbReference>
<dbReference type="InterPro" id="IPR011032">
    <property type="entry name" value="GroES-like_sf"/>
</dbReference>
<gene>
    <name evidence="6" type="ORF">OU415_26470</name>
</gene>
<accession>A0ABT4V4W1</accession>
<comment type="cofactor">
    <cofactor evidence="1">
        <name>Zn(2+)</name>
        <dbReference type="ChEBI" id="CHEBI:29105"/>
    </cofactor>
</comment>
<dbReference type="Gene3D" id="3.90.180.10">
    <property type="entry name" value="Medium-chain alcohol dehydrogenases, catalytic domain"/>
    <property type="match status" value="1"/>
</dbReference>
<dbReference type="SUPFAM" id="SSF51735">
    <property type="entry name" value="NAD(P)-binding Rossmann-fold domains"/>
    <property type="match status" value="1"/>
</dbReference>